<dbReference type="PANTHER" id="PTHR21581:SF6">
    <property type="entry name" value="TRAFFICKING PROTEIN PARTICLE COMPLEX SUBUNIT 12"/>
    <property type="match status" value="1"/>
</dbReference>
<dbReference type="PRINTS" id="PR00725">
    <property type="entry name" value="DADACBPTASE1"/>
</dbReference>
<proteinExistence type="inferred from homology"/>
<evidence type="ECO:0000313" key="10">
    <source>
        <dbReference type="EMBL" id="MEB5476397.1"/>
    </source>
</evidence>
<evidence type="ECO:0000256" key="5">
    <source>
        <dbReference type="ARBA" id="ARBA00022984"/>
    </source>
</evidence>
<evidence type="ECO:0000256" key="2">
    <source>
        <dbReference type="ARBA" id="ARBA00022729"/>
    </source>
</evidence>
<evidence type="ECO:0000256" key="8">
    <source>
        <dbReference type="SAM" id="SignalP"/>
    </source>
</evidence>
<comment type="similarity">
    <text evidence="1 7">Belongs to the peptidase S11 family.</text>
</comment>
<organism evidence="10 11">
    <name type="scientific">Acinetobacter pollinis</name>
    <dbReference type="NCBI Taxonomy" id="2605270"/>
    <lineage>
        <taxon>Bacteria</taxon>
        <taxon>Pseudomonadati</taxon>
        <taxon>Pseudomonadota</taxon>
        <taxon>Gammaproteobacteria</taxon>
        <taxon>Moraxellales</taxon>
        <taxon>Moraxellaceae</taxon>
        <taxon>Acinetobacter</taxon>
    </lineage>
</organism>
<keyword evidence="6" id="KW-0961">Cell wall biogenesis/degradation</keyword>
<dbReference type="RefSeq" id="WP_325774912.1">
    <property type="nucleotide sequence ID" value="NZ_VTDN01000003.1"/>
</dbReference>
<keyword evidence="3" id="KW-0378">Hydrolase</keyword>
<feature type="domain" description="Peptidase S11 D-alanyl-D-alanine carboxypeptidase A N-terminal" evidence="9">
    <location>
        <begin position="27"/>
        <end position="262"/>
    </location>
</feature>
<dbReference type="Pfam" id="PF00768">
    <property type="entry name" value="Peptidase_S11"/>
    <property type="match status" value="1"/>
</dbReference>
<protein>
    <submittedName>
        <fullName evidence="10">D-alanyl-D-alanine carboxypeptidase</fullName>
    </submittedName>
</protein>
<gene>
    <name evidence="10" type="ORF">I2F25_04905</name>
</gene>
<keyword evidence="10" id="KW-0121">Carboxypeptidase</keyword>
<keyword evidence="11" id="KW-1185">Reference proteome</keyword>
<dbReference type="InterPro" id="IPR001967">
    <property type="entry name" value="Peptidase_S11_N"/>
</dbReference>
<dbReference type="InterPro" id="IPR012338">
    <property type="entry name" value="Beta-lactam/transpept-like"/>
</dbReference>
<evidence type="ECO:0000256" key="3">
    <source>
        <dbReference type="ARBA" id="ARBA00022801"/>
    </source>
</evidence>
<dbReference type="SUPFAM" id="SSF56601">
    <property type="entry name" value="beta-lactamase/transpeptidase-like"/>
    <property type="match status" value="1"/>
</dbReference>
<evidence type="ECO:0000256" key="6">
    <source>
        <dbReference type="ARBA" id="ARBA00023316"/>
    </source>
</evidence>
<dbReference type="GO" id="GO:0004180">
    <property type="term" value="F:carboxypeptidase activity"/>
    <property type="evidence" value="ECO:0007669"/>
    <property type="project" value="UniProtKB-KW"/>
</dbReference>
<dbReference type="Proteomes" id="UP001339883">
    <property type="component" value="Unassembled WGS sequence"/>
</dbReference>
<dbReference type="Gene3D" id="3.40.710.10">
    <property type="entry name" value="DD-peptidase/beta-lactamase superfamily"/>
    <property type="match status" value="1"/>
</dbReference>
<evidence type="ECO:0000256" key="7">
    <source>
        <dbReference type="RuleBase" id="RU004016"/>
    </source>
</evidence>
<accession>A0ABU6DRB1</accession>
<dbReference type="EMBL" id="VTDN01000003">
    <property type="protein sequence ID" value="MEB5476397.1"/>
    <property type="molecule type" value="Genomic_DNA"/>
</dbReference>
<sequence length="432" mass="48020">MKRFTLVLTSFLALLCTTITHASVLTINPDSVEAASWIIYDPQSKQTIAEYNSHAQRAPASLTKMMVAYLTLKAIQEGKLKTTDTITASDIVHVVQPDESQMFLRQGQQITVDQLLSGLIVMSANDAAVTLAQKLGGDIPHFVEMMNSEAKALGMTDTHFMNPAGITMDGHYASAADLAKLANTLIQQYPQYLSYSKQTSYSWNGRTHHATNILLKQDPTVDGLKTGYTAAAGYNLALTANRPAINPDFPERRLIVVVMGTKSAYKRAQVAYELMNMAFNYTRDEMAIKANQMIAQLPVINGKQNVFNLKANQSRIITTSLYDSNTPINMKNFSNTSGLITIDGQTITPLQETKTQLSVQLDQKQLTAPLNQEMNLANVKVFQNNQLIEDFSLSAKVELERASLFERFIHWLKHILPFFSDNATEAIVYPIK</sequence>
<evidence type="ECO:0000256" key="1">
    <source>
        <dbReference type="ARBA" id="ARBA00007164"/>
    </source>
</evidence>
<name>A0ABU6DRB1_9GAMM</name>
<keyword evidence="10" id="KW-0645">Protease</keyword>
<keyword evidence="4" id="KW-0133">Cell shape</keyword>
<keyword evidence="2 8" id="KW-0732">Signal</keyword>
<reference evidence="10 11" key="1">
    <citation type="submission" date="2019-08" db="EMBL/GenBank/DDBJ databases">
        <title>Five species of Acinetobacter isolated from floral nectar and animal pollinators.</title>
        <authorList>
            <person name="Hendry T.A."/>
        </authorList>
    </citation>
    <scope>NUCLEOTIDE SEQUENCE [LARGE SCALE GENOMIC DNA]</scope>
    <source>
        <strain evidence="10 11">MD18.27</strain>
    </source>
</reference>
<keyword evidence="5" id="KW-0573">Peptidoglycan synthesis</keyword>
<feature type="signal peptide" evidence="8">
    <location>
        <begin position="1"/>
        <end position="22"/>
    </location>
</feature>
<comment type="caution">
    <text evidence="10">The sequence shown here is derived from an EMBL/GenBank/DDBJ whole genome shotgun (WGS) entry which is preliminary data.</text>
</comment>
<feature type="chain" id="PRO_5047259664" evidence="8">
    <location>
        <begin position="23"/>
        <end position="432"/>
    </location>
</feature>
<dbReference type="PANTHER" id="PTHR21581">
    <property type="entry name" value="D-ALANYL-D-ALANINE CARBOXYPEPTIDASE"/>
    <property type="match status" value="1"/>
</dbReference>
<evidence type="ECO:0000259" key="9">
    <source>
        <dbReference type="Pfam" id="PF00768"/>
    </source>
</evidence>
<dbReference type="InterPro" id="IPR018044">
    <property type="entry name" value="Peptidase_S11"/>
</dbReference>
<evidence type="ECO:0000256" key="4">
    <source>
        <dbReference type="ARBA" id="ARBA00022960"/>
    </source>
</evidence>
<evidence type="ECO:0000313" key="11">
    <source>
        <dbReference type="Proteomes" id="UP001339883"/>
    </source>
</evidence>